<evidence type="ECO:0000259" key="2">
    <source>
        <dbReference type="Pfam" id="PF01266"/>
    </source>
</evidence>
<evidence type="ECO:0000313" key="3">
    <source>
        <dbReference type="EMBL" id="KAK7194448.1"/>
    </source>
</evidence>
<reference evidence="3 4" key="1">
    <citation type="journal article" date="2021" name="MBio">
        <title>A New Model Trypanosomatid, Novymonas esmeraldas: Genomic Perception of Its 'Candidatus Pandoraea novymonadis' Endosymbiont.</title>
        <authorList>
            <person name="Zakharova A."/>
            <person name="Saura A."/>
            <person name="Butenko A."/>
            <person name="Podesvova L."/>
            <person name="Warmusova S."/>
            <person name="Kostygov A.Y."/>
            <person name="Nenarokova A."/>
            <person name="Lukes J."/>
            <person name="Opperdoes F.R."/>
            <person name="Yurchenko V."/>
        </authorList>
    </citation>
    <scope>NUCLEOTIDE SEQUENCE [LARGE SCALE GENOMIC DNA]</scope>
    <source>
        <strain evidence="3 4">E262AT.01</strain>
    </source>
</reference>
<dbReference type="Proteomes" id="UP001430356">
    <property type="component" value="Unassembled WGS sequence"/>
</dbReference>
<keyword evidence="4" id="KW-1185">Reference proteome</keyword>
<dbReference type="GO" id="GO:0016491">
    <property type="term" value="F:oxidoreductase activity"/>
    <property type="evidence" value="ECO:0007669"/>
    <property type="project" value="UniProtKB-KW"/>
</dbReference>
<gene>
    <name evidence="3" type="ORF">NESM_000361400</name>
</gene>
<dbReference type="PROSITE" id="PS51257">
    <property type="entry name" value="PROKAR_LIPOPROTEIN"/>
    <property type="match status" value="1"/>
</dbReference>
<sequence>MSENQRHVPLCNDRSAIVVGAGIVGVSCAWHLQRRGYSVVLLDRQLPGDATSWGNAGLIQRLPPSPFPRGLLNRARIAMNWKSDVRYSVAGMVDYWYPLFLYWWNSRPAVFAQIVRDYATLAERCTQEHEVMAKEVGCEGLLQRTGFFDMFRTKPLEAIRESVAQQVSDGQVVELVTPDDLARAEPSVDSSLFTGGYFFSDAWLATDPGELVKAYASQVSARGGAVVRAEVERVVPGTPERSGWFTVQTDVGSFEAPLVVVAAGPWSNEVLAPLGYRFPLFALRGYNTHFELVGGAHLGHTIVDVENGYSLGPMRHGVRLNTGGEMTSMASPPNLVQLTTAEEAAREVLPLKGPITSPWFGHRPCMADMMPVIGEAPRHPGLWMCFGHGSNGLTLGPVSGRLLAEMVAGEPTFIDPTPFSASRF</sequence>
<feature type="domain" description="FAD dependent oxidoreductase" evidence="2">
    <location>
        <begin position="16"/>
        <end position="406"/>
    </location>
</feature>
<dbReference type="SUPFAM" id="SSF51905">
    <property type="entry name" value="FAD/NAD(P)-binding domain"/>
    <property type="match status" value="1"/>
</dbReference>
<comment type="caution">
    <text evidence="3">The sequence shown here is derived from an EMBL/GenBank/DDBJ whole genome shotgun (WGS) entry which is preliminary data.</text>
</comment>
<dbReference type="Pfam" id="PF01266">
    <property type="entry name" value="DAO"/>
    <property type="match status" value="1"/>
</dbReference>
<name>A0AAW0ENM0_9TRYP</name>
<evidence type="ECO:0000313" key="4">
    <source>
        <dbReference type="Proteomes" id="UP001430356"/>
    </source>
</evidence>
<organism evidence="3 4">
    <name type="scientific">Novymonas esmeraldas</name>
    <dbReference type="NCBI Taxonomy" id="1808958"/>
    <lineage>
        <taxon>Eukaryota</taxon>
        <taxon>Discoba</taxon>
        <taxon>Euglenozoa</taxon>
        <taxon>Kinetoplastea</taxon>
        <taxon>Metakinetoplastina</taxon>
        <taxon>Trypanosomatida</taxon>
        <taxon>Trypanosomatidae</taxon>
        <taxon>Novymonas</taxon>
    </lineage>
</organism>
<dbReference type="Gene3D" id="3.50.50.60">
    <property type="entry name" value="FAD/NAD(P)-binding domain"/>
    <property type="match status" value="2"/>
</dbReference>
<keyword evidence="1" id="KW-0560">Oxidoreductase</keyword>
<accession>A0AAW0ENM0</accession>
<dbReference type="AlphaFoldDB" id="A0AAW0ENM0"/>
<dbReference type="InterPro" id="IPR006076">
    <property type="entry name" value="FAD-dep_OxRdtase"/>
</dbReference>
<protein>
    <submittedName>
        <fullName evidence="3">FAD dependent oxidoreductase/NAD(P)-binding Rossmann-like domain containing protein</fullName>
    </submittedName>
</protein>
<dbReference type="InterPro" id="IPR036188">
    <property type="entry name" value="FAD/NAD-bd_sf"/>
</dbReference>
<dbReference type="EMBL" id="JAECZO010000037">
    <property type="protein sequence ID" value="KAK7194448.1"/>
    <property type="molecule type" value="Genomic_DNA"/>
</dbReference>
<dbReference type="Gene3D" id="3.30.9.10">
    <property type="entry name" value="D-Amino Acid Oxidase, subunit A, domain 2"/>
    <property type="match status" value="1"/>
</dbReference>
<dbReference type="PANTHER" id="PTHR13847">
    <property type="entry name" value="SARCOSINE DEHYDROGENASE-RELATED"/>
    <property type="match status" value="1"/>
</dbReference>
<proteinExistence type="predicted"/>
<evidence type="ECO:0000256" key="1">
    <source>
        <dbReference type="ARBA" id="ARBA00023002"/>
    </source>
</evidence>
<dbReference type="GO" id="GO:0005737">
    <property type="term" value="C:cytoplasm"/>
    <property type="evidence" value="ECO:0007669"/>
    <property type="project" value="TreeGrafter"/>
</dbReference>
<dbReference type="PANTHER" id="PTHR13847:SF289">
    <property type="entry name" value="GLYCINE OXIDASE"/>
    <property type="match status" value="1"/>
</dbReference>